<keyword evidence="3 8" id="KW-0732">Signal</keyword>
<dbReference type="STRING" id="1141098.A0A1Y2DNR7"/>
<dbReference type="PROSITE" id="PS51212">
    <property type="entry name" value="WSC"/>
    <property type="match status" value="1"/>
</dbReference>
<evidence type="ECO:0000256" key="1">
    <source>
        <dbReference type="ARBA" id="ARBA00004167"/>
    </source>
</evidence>
<evidence type="ECO:0000256" key="6">
    <source>
        <dbReference type="ARBA" id="ARBA00023180"/>
    </source>
</evidence>
<evidence type="ECO:0000256" key="5">
    <source>
        <dbReference type="ARBA" id="ARBA00023136"/>
    </source>
</evidence>
<dbReference type="RefSeq" id="XP_040713074.1">
    <property type="nucleotide sequence ID" value="XM_040856457.1"/>
</dbReference>
<keyword evidence="2 7" id="KW-0812">Transmembrane</keyword>
<organism evidence="10 11">
    <name type="scientific">Pseudomassariella vexata</name>
    <dbReference type="NCBI Taxonomy" id="1141098"/>
    <lineage>
        <taxon>Eukaryota</taxon>
        <taxon>Fungi</taxon>
        <taxon>Dikarya</taxon>
        <taxon>Ascomycota</taxon>
        <taxon>Pezizomycotina</taxon>
        <taxon>Sordariomycetes</taxon>
        <taxon>Xylariomycetidae</taxon>
        <taxon>Amphisphaeriales</taxon>
        <taxon>Pseudomassariaceae</taxon>
        <taxon>Pseudomassariella</taxon>
    </lineage>
</organism>
<protein>
    <recommendedName>
        <fullName evidence="9">WSC domain-containing protein</fullName>
    </recommendedName>
</protein>
<reference evidence="10 11" key="1">
    <citation type="submission" date="2016-07" db="EMBL/GenBank/DDBJ databases">
        <title>Pervasive Adenine N6-methylation of Active Genes in Fungi.</title>
        <authorList>
            <consortium name="DOE Joint Genome Institute"/>
            <person name="Mondo S.J."/>
            <person name="Dannebaum R.O."/>
            <person name="Kuo R.C."/>
            <person name="Labutti K."/>
            <person name="Haridas S."/>
            <person name="Kuo A."/>
            <person name="Salamov A."/>
            <person name="Ahrendt S.R."/>
            <person name="Lipzen A."/>
            <person name="Sullivan W."/>
            <person name="Andreopoulos W.B."/>
            <person name="Clum A."/>
            <person name="Lindquist E."/>
            <person name="Daum C."/>
            <person name="Ramamoorthy G.K."/>
            <person name="Gryganskyi A."/>
            <person name="Culley D."/>
            <person name="Magnuson J.K."/>
            <person name="James T.Y."/>
            <person name="O'Malley M.A."/>
            <person name="Stajich J.E."/>
            <person name="Spatafora J.W."/>
            <person name="Visel A."/>
            <person name="Grigoriev I.V."/>
        </authorList>
    </citation>
    <scope>NUCLEOTIDE SEQUENCE [LARGE SCALE GENOMIC DNA]</scope>
    <source>
        <strain evidence="10 11">CBS 129021</strain>
    </source>
</reference>
<evidence type="ECO:0000313" key="10">
    <source>
        <dbReference type="EMBL" id="ORY60847.1"/>
    </source>
</evidence>
<feature type="signal peptide" evidence="8">
    <location>
        <begin position="1"/>
        <end position="20"/>
    </location>
</feature>
<evidence type="ECO:0000256" key="7">
    <source>
        <dbReference type="SAM" id="Phobius"/>
    </source>
</evidence>
<comment type="caution">
    <text evidence="10">The sequence shown here is derived from an EMBL/GenBank/DDBJ whole genome shotgun (WGS) entry which is preliminary data.</text>
</comment>
<accession>A0A1Y2DNR7</accession>
<dbReference type="GeneID" id="63772669"/>
<gene>
    <name evidence="10" type="ORF">BCR38DRAFT_348970</name>
</gene>
<keyword evidence="11" id="KW-1185">Reference proteome</keyword>
<sequence>MSLRLRLLSTLLVAFNPVWATGAGEEVAATDPILGTDTVHGCYSSLGSLVKNATIEFNSQGSCAEACRSMGKYVGASNANDCYCGDKYPPLNTLVDDSECTEPCPGFGAQACGGIDTYTVYNTGVKVSVADSANLTTSSSSSSVGTTSTTAAAVVTVTNGETTTVPTETPPSEKSSGTNTVSVAVGVVVGVVAIIGVGGGIFLWMRRKRNQEIEDEHRRNAAVNAFIAGGGKPPGSSGGLSISDQRLDPVMAQRRMSSGSIADNEDYSRRILRVCNSDITPVPSSWSNKQNRSPTHEYRLWHHIDQSRRTNDCNFIHYFF</sequence>
<feature type="domain" description="WSC" evidence="9">
    <location>
        <begin position="36"/>
        <end position="124"/>
    </location>
</feature>
<dbReference type="OrthoDB" id="2019572at2759"/>
<dbReference type="InterPro" id="IPR002889">
    <property type="entry name" value="WSC_carb-bd"/>
</dbReference>
<keyword evidence="6" id="KW-0325">Glycoprotein</keyword>
<evidence type="ECO:0000256" key="2">
    <source>
        <dbReference type="ARBA" id="ARBA00022692"/>
    </source>
</evidence>
<name>A0A1Y2DNR7_9PEZI</name>
<dbReference type="Pfam" id="PF01822">
    <property type="entry name" value="WSC"/>
    <property type="match status" value="1"/>
</dbReference>
<evidence type="ECO:0000256" key="8">
    <source>
        <dbReference type="SAM" id="SignalP"/>
    </source>
</evidence>
<evidence type="ECO:0000256" key="3">
    <source>
        <dbReference type="ARBA" id="ARBA00022729"/>
    </source>
</evidence>
<comment type="subcellular location">
    <subcellularLocation>
        <location evidence="1">Membrane</location>
        <topology evidence="1">Single-pass membrane protein</topology>
    </subcellularLocation>
</comment>
<keyword evidence="4 7" id="KW-1133">Transmembrane helix</keyword>
<dbReference type="PANTHER" id="PTHR24269:SF16">
    <property type="entry name" value="PROTEIN SLG1"/>
    <property type="match status" value="1"/>
</dbReference>
<keyword evidence="5 7" id="KW-0472">Membrane</keyword>
<proteinExistence type="predicted"/>
<dbReference type="InterPro" id="IPR051836">
    <property type="entry name" value="Kremen_rcpt"/>
</dbReference>
<dbReference type="SMART" id="SM00321">
    <property type="entry name" value="WSC"/>
    <property type="match status" value="1"/>
</dbReference>
<dbReference type="EMBL" id="MCFJ01000011">
    <property type="protein sequence ID" value="ORY60847.1"/>
    <property type="molecule type" value="Genomic_DNA"/>
</dbReference>
<dbReference type="AlphaFoldDB" id="A0A1Y2DNR7"/>
<evidence type="ECO:0000256" key="4">
    <source>
        <dbReference type="ARBA" id="ARBA00022989"/>
    </source>
</evidence>
<dbReference type="InParanoid" id="A0A1Y2DNR7"/>
<feature type="transmembrane region" description="Helical" evidence="7">
    <location>
        <begin position="181"/>
        <end position="204"/>
    </location>
</feature>
<evidence type="ECO:0000313" key="11">
    <source>
        <dbReference type="Proteomes" id="UP000193689"/>
    </source>
</evidence>
<dbReference type="GO" id="GO:0005886">
    <property type="term" value="C:plasma membrane"/>
    <property type="evidence" value="ECO:0007669"/>
    <property type="project" value="TreeGrafter"/>
</dbReference>
<dbReference type="PANTHER" id="PTHR24269">
    <property type="entry name" value="KREMEN PROTEIN"/>
    <property type="match status" value="1"/>
</dbReference>
<evidence type="ECO:0000259" key="9">
    <source>
        <dbReference type="PROSITE" id="PS51212"/>
    </source>
</evidence>
<dbReference type="Proteomes" id="UP000193689">
    <property type="component" value="Unassembled WGS sequence"/>
</dbReference>
<feature type="chain" id="PRO_5012124128" description="WSC domain-containing protein" evidence="8">
    <location>
        <begin position="21"/>
        <end position="320"/>
    </location>
</feature>